<reference evidence="2" key="1">
    <citation type="submission" date="2019-11" db="EMBL/GenBank/DDBJ databases">
        <title>Leishmania tarentolae CDS.</title>
        <authorList>
            <person name="Goto Y."/>
            <person name="Yamagishi J."/>
        </authorList>
    </citation>
    <scope>NUCLEOTIDE SEQUENCE [LARGE SCALE GENOMIC DNA]</scope>
    <source>
        <strain evidence="2">Parrot Tar II</strain>
    </source>
</reference>
<dbReference type="OrthoDB" id="272831at2759"/>
<dbReference type="Proteomes" id="UP000419144">
    <property type="component" value="Unassembled WGS sequence"/>
</dbReference>
<dbReference type="EMBL" id="BLBS01000056">
    <property type="protein sequence ID" value="GET92977.1"/>
    <property type="molecule type" value="Genomic_DNA"/>
</dbReference>
<organism evidence="2 3">
    <name type="scientific">Leishmania tarentolae</name>
    <name type="common">Sauroleishmania tarentolae</name>
    <dbReference type="NCBI Taxonomy" id="5689"/>
    <lineage>
        <taxon>Eukaryota</taxon>
        <taxon>Discoba</taxon>
        <taxon>Euglenozoa</taxon>
        <taxon>Kinetoplastea</taxon>
        <taxon>Metakinetoplastina</taxon>
        <taxon>Trypanosomatida</taxon>
        <taxon>Trypanosomatidae</taxon>
        <taxon>Leishmaniinae</taxon>
        <taxon>Leishmania</taxon>
        <taxon>lizard Leishmania</taxon>
    </lineage>
</organism>
<evidence type="ECO:0000256" key="1">
    <source>
        <dbReference type="SAM" id="MobiDB-lite"/>
    </source>
</evidence>
<sequence length="703" mass="74121">MSTLKDSSISAATVGGAPAQTMLPNTCGEETDLPGVPRVGCVAVVSYKPHTLHGFSACVVGMADGIAILGPDLTQRRYGRHCLLTRLLWRPATPLEGGSAAPPQNGTSILPHTKGSCASIVAITACLVAGEDGNEAHGAQETDEDDMIAIVVAWSDATLQHHVTVLKAQLRYILAPSSAGNAGNSGGHGQAELVQVVAHDALPLRPTQSVLRLFYHHAMAAFKDKSVPHHVVMCSVYSPLSRTTLPVGHLGQPDTGANSSSAPANTVMKQSHLTVGSSAAAPELGGTSAASRRRGELLFLALSPRYVRGASEATGADPPSLSNVSPKCSIELSAKPCTAKDVAPWLWQFQPHGVICAFAVQSTTTSVIAAAGTTDGRVYLLGQTSQRMVLRVSGPVADVVFVHTKRTNSRSRTRNVVVDGLLDDTMEEDTLRNGSFLSQTDEFALHEGLDFDALVILDSSGHLLVMRAVNSGAAITESVADIPQVITLVNGQQPTPAAVNPSITNLEDAPINSKNFQDLSTLRHLFSRRRPPLPQMHPQQQQQRKTGRSHSSPVIPPLASSSLSTSPVNQSFTNGATGAEETSIAGHILSRGLLCVTCVYNAKGSAELLVSTMGQVVVSVPFSPTDGCFRIAGFTITPAPMFYVGFVEFFADGSPTLVMAGLKNVLVASCPQSTVRDRAQLLLRLLDMKEREQQNAKTSGVDG</sequence>
<dbReference type="VEuPathDB" id="TriTrypDB:LtaPh_3545500"/>
<comment type="caution">
    <text evidence="2">The sequence shown here is derived from an EMBL/GenBank/DDBJ whole genome shotgun (WGS) entry which is preliminary data.</text>
</comment>
<feature type="compositionally biased region" description="Low complexity" evidence="1">
    <location>
        <begin position="557"/>
        <end position="567"/>
    </location>
</feature>
<dbReference type="AlphaFoldDB" id="A0A640KZL4"/>
<accession>A0A640KZL4</accession>
<evidence type="ECO:0000313" key="2">
    <source>
        <dbReference type="EMBL" id="GET92977.1"/>
    </source>
</evidence>
<name>A0A640KZL4_LEITA</name>
<keyword evidence="3" id="KW-1185">Reference proteome</keyword>
<protein>
    <submittedName>
        <fullName evidence="2">Uncharacterized protein</fullName>
    </submittedName>
</protein>
<feature type="region of interest" description="Disordered" evidence="1">
    <location>
        <begin position="530"/>
        <end position="574"/>
    </location>
</feature>
<evidence type="ECO:0000313" key="3">
    <source>
        <dbReference type="Proteomes" id="UP000419144"/>
    </source>
</evidence>
<gene>
    <name evidence="2" type="ORF">LtaPh_3545500</name>
</gene>
<proteinExistence type="predicted"/>